<evidence type="ECO:0000256" key="5">
    <source>
        <dbReference type="ARBA" id="ARBA00023242"/>
    </source>
</evidence>
<dbReference type="GO" id="GO:0008270">
    <property type="term" value="F:zinc ion binding"/>
    <property type="evidence" value="ECO:0007669"/>
    <property type="project" value="InterPro"/>
</dbReference>
<accession>A0A3D8Q5W9</accession>
<dbReference type="AlphaFoldDB" id="A0A3D8Q5W9"/>
<reference evidence="8 9" key="1">
    <citation type="journal article" date="2018" name="IMA Fungus">
        <title>IMA Genome-F 9: Draft genome sequence of Annulohypoxylon stygium, Aspergillus mulundensis, Berkeleyomyces basicola (syn. Thielaviopsis basicola), Ceratocystis smalleyi, two Cercospora beticola strains, Coleophoma cylindrospora, Fusarium fracticaudum, Phialophora cf. hyalina, and Morchella septimelata.</title>
        <authorList>
            <person name="Wingfield B.D."/>
            <person name="Bills G.F."/>
            <person name="Dong Y."/>
            <person name="Huang W."/>
            <person name="Nel W.J."/>
            <person name="Swalarsk-Parry B.S."/>
            <person name="Vaghefi N."/>
            <person name="Wilken P.M."/>
            <person name="An Z."/>
            <person name="de Beer Z.W."/>
            <person name="De Vos L."/>
            <person name="Chen L."/>
            <person name="Duong T.A."/>
            <person name="Gao Y."/>
            <person name="Hammerbacher A."/>
            <person name="Kikkert J.R."/>
            <person name="Li Y."/>
            <person name="Li H."/>
            <person name="Li K."/>
            <person name="Li Q."/>
            <person name="Liu X."/>
            <person name="Ma X."/>
            <person name="Naidoo K."/>
            <person name="Pethybridge S.J."/>
            <person name="Sun J."/>
            <person name="Steenkamp E.T."/>
            <person name="van der Nest M.A."/>
            <person name="van Wyk S."/>
            <person name="Wingfield M.J."/>
            <person name="Xiong C."/>
            <person name="Yue Q."/>
            <person name="Zhang X."/>
        </authorList>
    </citation>
    <scope>NUCLEOTIDE SEQUENCE [LARGE SCALE GENOMIC DNA]</scope>
    <source>
        <strain evidence="8 9">BP5796</strain>
    </source>
</reference>
<dbReference type="CDD" id="cd12148">
    <property type="entry name" value="fungal_TF_MHR"/>
    <property type="match status" value="1"/>
</dbReference>
<proteinExistence type="predicted"/>
<dbReference type="InterPro" id="IPR007219">
    <property type="entry name" value="XnlR_reg_dom"/>
</dbReference>
<evidence type="ECO:0000313" key="9">
    <source>
        <dbReference type="Proteomes" id="UP000256328"/>
    </source>
</evidence>
<keyword evidence="2" id="KW-0479">Metal-binding</keyword>
<dbReference type="OrthoDB" id="3862662at2759"/>
<dbReference type="InterPro" id="IPR050815">
    <property type="entry name" value="TF_fung"/>
</dbReference>
<dbReference type="GO" id="GO:0005634">
    <property type="term" value="C:nucleus"/>
    <property type="evidence" value="ECO:0007669"/>
    <property type="project" value="UniProtKB-SubCell"/>
</dbReference>
<keyword evidence="5" id="KW-0539">Nucleus</keyword>
<evidence type="ECO:0000256" key="6">
    <source>
        <dbReference type="SAM" id="Phobius"/>
    </source>
</evidence>
<name>A0A3D8Q5W9_9HELO</name>
<dbReference type="GO" id="GO:0003677">
    <property type="term" value="F:DNA binding"/>
    <property type="evidence" value="ECO:0007669"/>
    <property type="project" value="InterPro"/>
</dbReference>
<evidence type="ECO:0000259" key="7">
    <source>
        <dbReference type="Pfam" id="PF04082"/>
    </source>
</evidence>
<dbReference type="Proteomes" id="UP000256328">
    <property type="component" value="Unassembled WGS sequence"/>
</dbReference>
<feature type="domain" description="Xylanolytic transcriptional activator regulatory" evidence="7">
    <location>
        <begin position="50"/>
        <end position="170"/>
    </location>
</feature>
<keyword evidence="9" id="KW-1185">Reference proteome</keyword>
<keyword evidence="6" id="KW-0812">Transmembrane</keyword>
<dbReference type="PANTHER" id="PTHR47338:SF20">
    <property type="entry name" value="ZN(II)2CYS6 TRANSCRIPTION FACTOR (EUROFUNG)"/>
    <property type="match status" value="1"/>
</dbReference>
<dbReference type="EMBL" id="PDLN01000023">
    <property type="protein sequence ID" value="RDW57245.1"/>
    <property type="molecule type" value="Genomic_DNA"/>
</dbReference>
<comment type="subcellular location">
    <subcellularLocation>
        <location evidence="1">Nucleus</location>
    </subcellularLocation>
</comment>
<keyword evidence="4" id="KW-0804">Transcription</keyword>
<comment type="caution">
    <text evidence="8">The sequence shown here is derived from an EMBL/GenBank/DDBJ whole genome shotgun (WGS) entry which is preliminary data.</text>
</comment>
<dbReference type="GO" id="GO:0000981">
    <property type="term" value="F:DNA-binding transcription factor activity, RNA polymerase II-specific"/>
    <property type="evidence" value="ECO:0007669"/>
    <property type="project" value="InterPro"/>
</dbReference>
<feature type="transmembrane region" description="Helical" evidence="6">
    <location>
        <begin position="60"/>
        <end position="80"/>
    </location>
</feature>
<evidence type="ECO:0000256" key="4">
    <source>
        <dbReference type="ARBA" id="ARBA00023163"/>
    </source>
</evidence>
<sequence length="298" mass="33191">MPTVAKKRFFRYLLKLLSRLRVDTALLIVAMRLMTIFPLDSGFDPELPMYLAAKRMYAEAEAVGILTLSFLQAGVLISIYEYGHTMYPATFFTTAACARYAALLGIDKERSLFEDPSLTWVEVEEKRRVWWAILIMDRCVNIGCPSRTLATNEPSLNSPLPVDDAVWEEAGDMPDNILTLSTAASLEMGQLARFAQTAHLSDIYCYSAQEPYLGENDPMPIRSGDGFHLISKPQAIAHNAFKIVENFASLSLEAISPFITHLLYKSVVYFAGSNSSPEIQETLKAGLAMLDTKWRAAG</sequence>
<dbReference type="PANTHER" id="PTHR47338">
    <property type="entry name" value="ZN(II)2CYS6 TRANSCRIPTION FACTOR (EUROFUNG)-RELATED"/>
    <property type="match status" value="1"/>
</dbReference>
<dbReference type="GO" id="GO:0006351">
    <property type="term" value="P:DNA-templated transcription"/>
    <property type="evidence" value="ECO:0007669"/>
    <property type="project" value="InterPro"/>
</dbReference>
<keyword evidence="3" id="KW-0805">Transcription regulation</keyword>
<evidence type="ECO:0000256" key="3">
    <source>
        <dbReference type="ARBA" id="ARBA00023015"/>
    </source>
</evidence>
<keyword evidence="6" id="KW-0472">Membrane</keyword>
<evidence type="ECO:0000256" key="2">
    <source>
        <dbReference type="ARBA" id="ARBA00022723"/>
    </source>
</evidence>
<protein>
    <recommendedName>
        <fullName evidence="7">Xylanolytic transcriptional activator regulatory domain-containing protein</fullName>
    </recommendedName>
</protein>
<organism evidence="8 9">
    <name type="scientific">Coleophoma crateriformis</name>
    <dbReference type="NCBI Taxonomy" id="565419"/>
    <lineage>
        <taxon>Eukaryota</taxon>
        <taxon>Fungi</taxon>
        <taxon>Dikarya</taxon>
        <taxon>Ascomycota</taxon>
        <taxon>Pezizomycotina</taxon>
        <taxon>Leotiomycetes</taxon>
        <taxon>Helotiales</taxon>
        <taxon>Dermateaceae</taxon>
        <taxon>Coleophoma</taxon>
    </lineage>
</organism>
<gene>
    <name evidence="8" type="ORF">BP5796_12695</name>
</gene>
<evidence type="ECO:0000313" key="8">
    <source>
        <dbReference type="EMBL" id="RDW57245.1"/>
    </source>
</evidence>
<evidence type="ECO:0000256" key="1">
    <source>
        <dbReference type="ARBA" id="ARBA00004123"/>
    </source>
</evidence>
<keyword evidence="6" id="KW-1133">Transmembrane helix</keyword>
<dbReference type="Pfam" id="PF04082">
    <property type="entry name" value="Fungal_trans"/>
    <property type="match status" value="1"/>
</dbReference>